<dbReference type="AlphaFoldDB" id="A0A9W9CHW7"/>
<dbReference type="OrthoDB" id="443402at2759"/>
<dbReference type="Pfam" id="PF25053">
    <property type="entry name" value="DUF7791"/>
    <property type="match status" value="1"/>
</dbReference>
<proteinExistence type="predicted"/>
<evidence type="ECO:0000259" key="2">
    <source>
        <dbReference type="Pfam" id="PF24883"/>
    </source>
</evidence>
<evidence type="ECO:0000313" key="5">
    <source>
        <dbReference type="Proteomes" id="UP001140560"/>
    </source>
</evidence>
<comment type="caution">
    <text evidence="4">The sequence shown here is derived from an EMBL/GenBank/DDBJ whole genome shotgun (WGS) entry which is preliminary data.</text>
</comment>
<dbReference type="Gene3D" id="3.40.50.300">
    <property type="entry name" value="P-loop containing nucleotide triphosphate hydrolases"/>
    <property type="match status" value="1"/>
</dbReference>
<accession>A0A9W9CHW7</accession>
<gene>
    <name evidence="4" type="ORF">N0V83_010193</name>
</gene>
<dbReference type="SUPFAM" id="SSF52540">
    <property type="entry name" value="P-loop containing nucleoside triphosphate hydrolases"/>
    <property type="match status" value="1"/>
</dbReference>
<dbReference type="InterPro" id="IPR027417">
    <property type="entry name" value="P-loop_NTPase"/>
</dbReference>
<keyword evidence="1" id="KW-0677">Repeat</keyword>
<dbReference type="InterPro" id="IPR056884">
    <property type="entry name" value="NPHP3-like_N"/>
</dbReference>
<dbReference type="Proteomes" id="UP001140560">
    <property type="component" value="Unassembled WGS sequence"/>
</dbReference>
<protein>
    <recommendedName>
        <fullName evidence="6">NACHT domain-containing protein</fullName>
    </recommendedName>
</protein>
<feature type="domain" description="Nephrocystin 3-like N-terminal" evidence="2">
    <location>
        <begin position="255"/>
        <end position="433"/>
    </location>
</feature>
<feature type="domain" description="DUF7791" evidence="3">
    <location>
        <begin position="545"/>
        <end position="687"/>
    </location>
</feature>
<dbReference type="Pfam" id="PF24883">
    <property type="entry name" value="NPHP3_N"/>
    <property type="match status" value="1"/>
</dbReference>
<dbReference type="EMBL" id="JAPEUY010000020">
    <property type="protein sequence ID" value="KAJ4363073.1"/>
    <property type="molecule type" value="Genomic_DNA"/>
</dbReference>
<dbReference type="PANTHER" id="PTHR10039:SF5">
    <property type="entry name" value="NACHT DOMAIN-CONTAINING PROTEIN"/>
    <property type="match status" value="1"/>
</dbReference>
<evidence type="ECO:0000256" key="1">
    <source>
        <dbReference type="ARBA" id="ARBA00022737"/>
    </source>
</evidence>
<organism evidence="4 5">
    <name type="scientific">Neocucurbitaria cava</name>
    <dbReference type="NCBI Taxonomy" id="798079"/>
    <lineage>
        <taxon>Eukaryota</taxon>
        <taxon>Fungi</taxon>
        <taxon>Dikarya</taxon>
        <taxon>Ascomycota</taxon>
        <taxon>Pezizomycotina</taxon>
        <taxon>Dothideomycetes</taxon>
        <taxon>Pleosporomycetidae</taxon>
        <taxon>Pleosporales</taxon>
        <taxon>Pleosporineae</taxon>
        <taxon>Cucurbitariaceae</taxon>
        <taxon>Neocucurbitaria</taxon>
    </lineage>
</organism>
<keyword evidence="5" id="KW-1185">Reference proteome</keyword>
<dbReference type="InterPro" id="IPR056693">
    <property type="entry name" value="DUF7791"/>
</dbReference>
<sequence length="778" mass="88881">MEPFSVIALTGNILQFVERVAVLISASRELSVSGAKQEHIELSTIAEELRSLVLRVTPAELAQDTLPSDDEKSIRLLGEQCNEVAQELLCVLESLKVKEKDGHFRQIESFHKVLLSEWKKPKIVALQGRLDRIGTNIQTHISSYDSGKILGRLDELSAQNRFLQSDRKSDISQLRKELRGIFGGIGKKLQENESRNRTMTALLSAVACGSQYAAEQFVLEQLRFEEIDYRYANIREAHNHTLSWVVDTGEQHSPATFDDWLSSDDNLYWISGKPGSGKSTLMKFLHDNPRNLEKLQTWTKQKRLIRAAYFFWDAGKSIQKSQEGLLRSLLFDILRQNPDLIPQVYPNIWRLFFSSRIIADTSTSRSNAVTMSLSVPGLLDALKVACNIAAGLDTRFCFLIDGLDEYEGQANDMIEFIALLRNLPDVKICVSSRPWNEFECEFGKDGSQKLYMQDYNGLDIEKYVYDILDKDGNYQELEDKEAGDLLVREIVQAANGVFLWVFLVVRSFQEGLENGDRVFDLRERLRKLPSDLNEYFNRIILSDVAEFYHGHSAEMFLVTLEGHEDIPLMAYWFIREDPKYVLDLERKPLSMQQVNKRLRDTAKRLNACCKGLLEIQGTGFDHRLFGDTSLPSSIFFARKVGFLHRTVREYLQLGATRSVLHDWCSANFEPHETSCKVLLAQIKISPDDDQYHKQVSHLGNLFRNHRRLIPPSSDGTIITALTDEFHYSCRDSVEGIFSTGITGEEKAQVRIGSEVNRGKGKISKLVSRMRNKLRMSLR</sequence>
<evidence type="ECO:0000259" key="3">
    <source>
        <dbReference type="Pfam" id="PF25053"/>
    </source>
</evidence>
<name>A0A9W9CHW7_9PLEO</name>
<evidence type="ECO:0000313" key="4">
    <source>
        <dbReference type="EMBL" id="KAJ4363073.1"/>
    </source>
</evidence>
<dbReference type="PANTHER" id="PTHR10039">
    <property type="entry name" value="AMELOGENIN"/>
    <property type="match status" value="1"/>
</dbReference>
<evidence type="ECO:0008006" key="6">
    <source>
        <dbReference type="Google" id="ProtNLM"/>
    </source>
</evidence>
<reference evidence="4" key="1">
    <citation type="submission" date="2022-10" db="EMBL/GenBank/DDBJ databases">
        <title>Tapping the CABI collections for fungal endophytes: first genome assemblies for Collariella, Neodidymelliopsis, Ascochyta clinopodiicola, Didymella pomorum, Didymosphaeria variabile, Neocosmospora piperis and Neocucurbitaria cava.</title>
        <authorList>
            <person name="Hill R."/>
        </authorList>
    </citation>
    <scope>NUCLEOTIDE SEQUENCE</scope>
    <source>
        <strain evidence="4">IMI 356814</strain>
    </source>
</reference>